<evidence type="ECO:0000313" key="3">
    <source>
        <dbReference type="EMBL" id="KUI73587.1"/>
    </source>
</evidence>
<dbReference type="AlphaFoldDB" id="A0A194WB66"/>
<keyword evidence="4" id="KW-1185">Reference proteome</keyword>
<feature type="compositionally biased region" description="Basic and acidic residues" evidence="1">
    <location>
        <begin position="627"/>
        <end position="643"/>
    </location>
</feature>
<feature type="region of interest" description="Disordered" evidence="1">
    <location>
        <begin position="598"/>
        <end position="659"/>
    </location>
</feature>
<reference evidence="3" key="1">
    <citation type="submission" date="2014-12" db="EMBL/GenBank/DDBJ databases">
        <title>Genome Sequence of Valsa Canker Pathogens Uncovers a Specific Adaption of Colonization on Woody Bark.</title>
        <authorList>
            <person name="Yin Z."/>
            <person name="Liu H."/>
            <person name="Gao X."/>
            <person name="Li Z."/>
            <person name="Song N."/>
            <person name="Ke X."/>
            <person name="Dai Q."/>
            <person name="Wu Y."/>
            <person name="Sun Y."/>
            <person name="Xu J.-R."/>
            <person name="Kang Z.K."/>
            <person name="Wang L."/>
            <person name="Huang L."/>
        </authorList>
    </citation>
    <scope>NUCLEOTIDE SEQUENCE [LARGE SCALE GENOMIC DNA]</scope>
    <source>
        <strain evidence="3">03-8</strain>
    </source>
</reference>
<proteinExistence type="predicted"/>
<keyword evidence="2" id="KW-0732">Signal</keyword>
<evidence type="ECO:0008006" key="5">
    <source>
        <dbReference type="Google" id="ProtNLM"/>
    </source>
</evidence>
<evidence type="ECO:0000256" key="1">
    <source>
        <dbReference type="SAM" id="MobiDB-lite"/>
    </source>
</evidence>
<evidence type="ECO:0000256" key="2">
    <source>
        <dbReference type="SAM" id="SignalP"/>
    </source>
</evidence>
<organism evidence="3 4">
    <name type="scientific">Cytospora mali</name>
    <name type="common">Apple Valsa canker fungus</name>
    <name type="synonym">Valsa mali</name>
    <dbReference type="NCBI Taxonomy" id="578113"/>
    <lineage>
        <taxon>Eukaryota</taxon>
        <taxon>Fungi</taxon>
        <taxon>Dikarya</taxon>
        <taxon>Ascomycota</taxon>
        <taxon>Pezizomycotina</taxon>
        <taxon>Sordariomycetes</taxon>
        <taxon>Sordariomycetidae</taxon>
        <taxon>Diaporthales</taxon>
        <taxon>Cytosporaceae</taxon>
        <taxon>Cytospora</taxon>
    </lineage>
</organism>
<accession>A0A194WB66</accession>
<feature type="compositionally biased region" description="Basic and acidic residues" evidence="1">
    <location>
        <begin position="598"/>
        <end position="611"/>
    </location>
</feature>
<gene>
    <name evidence="3" type="ORF">VM1G_09184</name>
</gene>
<name>A0A194WB66_CYTMA</name>
<feature type="compositionally biased region" description="Low complexity" evidence="1">
    <location>
        <begin position="646"/>
        <end position="659"/>
    </location>
</feature>
<feature type="signal peptide" evidence="2">
    <location>
        <begin position="1"/>
        <end position="18"/>
    </location>
</feature>
<evidence type="ECO:0000313" key="4">
    <source>
        <dbReference type="Proteomes" id="UP000078559"/>
    </source>
</evidence>
<feature type="chain" id="PRO_5008267369" description="DUF1308 domain-containing protein" evidence="2">
    <location>
        <begin position="19"/>
        <end position="659"/>
    </location>
</feature>
<dbReference type="PANTHER" id="PTHR13379">
    <property type="entry name" value="UNCHARACTERIZED DUF1308"/>
    <property type="match status" value="1"/>
</dbReference>
<sequence length="659" mass="74211">MKLLGMMMILYFLRLIQAYCNRNLLNDYDSDIVEDQRVNNSQQDHPQACRATGDIFGQRPDYSGFLHARPMNVEVDNSFLRETVLWKLDQAGTHVSRTPPTDSSAIMDNEDDRVTVLGRTTVDRIDALIGELDDLSAAWKRRVAVATSKEERDNKDIAVIMGCGLNSHQEQWDAIKRTHGLLALRRRFSEKASKLGQTVDAVVENGIEWVKVSVVTEKKLIYQMAQEGWHLDDSTEDSGDSDDEHTGIGIVKIPTQLVKAARSNRCNTRIPRVRLVLPNLTEGRVEAVDKLLNRIRNLGTSRKREGDVEILVDCANSTFLQTPIPRLDTVFANLFRDTNLDRLTPTLNLELTILLSLVSDIAHAHIEPKEWYSKQTQSHIEDEEHAPGVRLRHTYTALRGRRLECTQEVALEFHNVVDDLGTEDTKARAAIVFGHNDLHEGSSNPVDESRIDGNGVASACDEHKSEQTCLVKELQKLSIYPVPNDLQLPIRVVSKDEFDHHEYMSLIEFGKLPPVAAQVWARLDRSYNRSCHLWGWVQDITTISANSLNTRLIDATVDAERTSALDVGPRLYLSSLAISLNTAKPCPADKWNEIKDAKHERKEARTKEAKQMKAAGTWGPSLGVPVKWDEKQLRKQDTRRKGAADSSSVLQQSSSEEAL</sequence>
<dbReference type="Proteomes" id="UP000078559">
    <property type="component" value="Chromosome 11"/>
</dbReference>
<dbReference type="OrthoDB" id="441890at2759"/>
<dbReference type="EMBL" id="CM003108">
    <property type="protein sequence ID" value="KUI73587.1"/>
    <property type="molecule type" value="Genomic_DNA"/>
</dbReference>
<protein>
    <recommendedName>
        <fullName evidence="5">DUF1308 domain-containing protein</fullName>
    </recommendedName>
</protein>
<dbReference type="PANTHER" id="PTHR13379:SF0">
    <property type="entry name" value="UPF0415 PROTEIN C7ORF25"/>
    <property type="match status" value="1"/>
</dbReference>